<feature type="region of interest" description="Disordered" evidence="7">
    <location>
        <begin position="358"/>
        <end position="382"/>
    </location>
</feature>
<protein>
    <recommendedName>
        <fullName evidence="6">TVP38/TMEM64 family membrane protein</fullName>
    </recommendedName>
</protein>
<keyword evidence="5 6" id="KW-0472">Membrane</keyword>
<dbReference type="RefSeq" id="WP_145364777.1">
    <property type="nucleotide sequence ID" value="NZ_CP036268.1"/>
</dbReference>
<dbReference type="PANTHER" id="PTHR12677">
    <property type="entry name" value="GOLGI APPARATUS MEMBRANE PROTEIN TVP38-RELATED"/>
    <property type="match status" value="1"/>
</dbReference>
<dbReference type="InterPro" id="IPR015414">
    <property type="entry name" value="TMEM64"/>
</dbReference>
<keyword evidence="2 6" id="KW-1003">Cell membrane</keyword>
<keyword evidence="3 6" id="KW-0812">Transmembrane</keyword>
<sequence length="382" mass="41332">MSYGSSRSDGGRQRSNPRGAAVRRAVKEKPPTLKVSSPTTLLIQAVILLLLYAGVALIYWNGQALLPTDRLPAHDAKITDLQQQMEAAAARERARLSPDAEAKARGEVTRINSEITQASEARAADLAELREREASYVAYGHADGFRLLCICFGLSLMAAAIGLPVRLTLVAAYGYLFHQVYDDSGVIYAVLCAAAGEAIGAMMQYWFVHWFLRDMVKRVNPSRVKAIDTIFGSEAAFVLFSLRLIPGMPYLITNLVIGLSPIRTITFTLVSVLGLLPIYLIYASAGADLTSLETLLLNGPGESVESVALWGSLAVVGMVPLVIRLLTNKEIRGGFSQLKELADDSGAPTIADARKDISELEDDAPGSRKSVRAGASGRRRRR</sequence>
<dbReference type="PANTHER" id="PTHR12677:SF59">
    <property type="entry name" value="GOLGI APPARATUS MEMBRANE PROTEIN TVP38-RELATED"/>
    <property type="match status" value="1"/>
</dbReference>
<reference evidence="9 10" key="1">
    <citation type="submission" date="2019-02" db="EMBL/GenBank/DDBJ databases">
        <title>Deep-cultivation of Planctomycetes and their phenomic and genomic characterization uncovers novel biology.</title>
        <authorList>
            <person name="Wiegand S."/>
            <person name="Jogler M."/>
            <person name="Boedeker C."/>
            <person name="Pinto D."/>
            <person name="Vollmers J."/>
            <person name="Rivas-Marin E."/>
            <person name="Kohn T."/>
            <person name="Peeters S.H."/>
            <person name="Heuer A."/>
            <person name="Rast P."/>
            <person name="Oberbeckmann S."/>
            <person name="Bunk B."/>
            <person name="Jeske O."/>
            <person name="Meyerdierks A."/>
            <person name="Storesund J.E."/>
            <person name="Kallscheuer N."/>
            <person name="Luecker S."/>
            <person name="Lage O.M."/>
            <person name="Pohl T."/>
            <person name="Merkel B.J."/>
            <person name="Hornburger P."/>
            <person name="Mueller R.-W."/>
            <person name="Bruemmer F."/>
            <person name="Labrenz M."/>
            <person name="Spormann A.M."/>
            <person name="Op den Camp H."/>
            <person name="Overmann J."/>
            <person name="Amann R."/>
            <person name="Jetten M.S.M."/>
            <person name="Mascher T."/>
            <person name="Medema M.H."/>
            <person name="Devos D.P."/>
            <person name="Kaster A.-K."/>
            <person name="Ovreas L."/>
            <person name="Rohde M."/>
            <person name="Galperin M.Y."/>
            <person name="Jogler C."/>
        </authorList>
    </citation>
    <scope>NUCLEOTIDE SEQUENCE [LARGE SCALE GENOMIC DNA]</scope>
    <source>
        <strain evidence="9 10">Pan189</strain>
    </source>
</reference>
<dbReference type="Pfam" id="PF09335">
    <property type="entry name" value="VTT_dom"/>
    <property type="match status" value="1"/>
</dbReference>
<evidence type="ECO:0000256" key="1">
    <source>
        <dbReference type="ARBA" id="ARBA00004651"/>
    </source>
</evidence>
<feature type="domain" description="VTT" evidence="8">
    <location>
        <begin position="167"/>
        <end position="287"/>
    </location>
</feature>
<accession>A0A517R4E4</accession>
<dbReference type="KEGG" id="svp:Pan189_30890"/>
<comment type="similarity">
    <text evidence="6">Belongs to the TVP38/TMEM64 family.</text>
</comment>
<evidence type="ECO:0000313" key="10">
    <source>
        <dbReference type="Proteomes" id="UP000317318"/>
    </source>
</evidence>
<feature type="region of interest" description="Disordered" evidence="7">
    <location>
        <begin position="1"/>
        <end position="31"/>
    </location>
</feature>
<gene>
    <name evidence="9" type="ORF">Pan189_30890</name>
</gene>
<evidence type="ECO:0000256" key="6">
    <source>
        <dbReference type="RuleBase" id="RU366058"/>
    </source>
</evidence>
<feature type="transmembrane region" description="Helical" evidence="6">
    <location>
        <begin position="185"/>
        <end position="208"/>
    </location>
</feature>
<evidence type="ECO:0000313" key="9">
    <source>
        <dbReference type="EMBL" id="QDT38693.1"/>
    </source>
</evidence>
<dbReference type="Proteomes" id="UP000317318">
    <property type="component" value="Chromosome"/>
</dbReference>
<evidence type="ECO:0000256" key="5">
    <source>
        <dbReference type="ARBA" id="ARBA00023136"/>
    </source>
</evidence>
<dbReference type="InterPro" id="IPR032816">
    <property type="entry name" value="VTT_dom"/>
</dbReference>
<dbReference type="EMBL" id="CP036268">
    <property type="protein sequence ID" value="QDT38693.1"/>
    <property type="molecule type" value="Genomic_DNA"/>
</dbReference>
<evidence type="ECO:0000256" key="2">
    <source>
        <dbReference type="ARBA" id="ARBA00022475"/>
    </source>
</evidence>
<comment type="subcellular location">
    <subcellularLocation>
        <location evidence="1 6">Cell membrane</location>
        <topology evidence="1 6">Multi-pass membrane protein</topology>
    </subcellularLocation>
</comment>
<dbReference type="GO" id="GO:0005886">
    <property type="term" value="C:plasma membrane"/>
    <property type="evidence" value="ECO:0007669"/>
    <property type="project" value="UniProtKB-SubCell"/>
</dbReference>
<feature type="transmembrane region" description="Helical" evidence="6">
    <location>
        <begin position="265"/>
        <end position="287"/>
    </location>
</feature>
<keyword evidence="10" id="KW-1185">Reference proteome</keyword>
<organism evidence="9 10">
    <name type="scientific">Stratiformator vulcanicus</name>
    <dbReference type="NCBI Taxonomy" id="2527980"/>
    <lineage>
        <taxon>Bacteria</taxon>
        <taxon>Pseudomonadati</taxon>
        <taxon>Planctomycetota</taxon>
        <taxon>Planctomycetia</taxon>
        <taxon>Planctomycetales</taxon>
        <taxon>Planctomycetaceae</taxon>
        <taxon>Stratiformator</taxon>
    </lineage>
</organism>
<name>A0A517R4E4_9PLAN</name>
<feature type="transmembrane region" description="Helical" evidence="6">
    <location>
        <begin position="307"/>
        <end position="326"/>
    </location>
</feature>
<evidence type="ECO:0000256" key="4">
    <source>
        <dbReference type="ARBA" id="ARBA00022989"/>
    </source>
</evidence>
<evidence type="ECO:0000256" key="3">
    <source>
        <dbReference type="ARBA" id="ARBA00022692"/>
    </source>
</evidence>
<keyword evidence="4 6" id="KW-1133">Transmembrane helix</keyword>
<dbReference type="OrthoDB" id="9779114at2"/>
<evidence type="ECO:0000256" key="7">
    <source>
        <dbReference type="SAM" id="MobiDB-lite"/>
    </source>
</evidence>
<feature type="transmembrane region" description="Helical" evidence="6">
    <location>
        <begin position="145"/>
        <end position="165"/>
    </location>
</feature>
<proteinExistence type="inferred from homology"/>
<evidence type="ECO:0000259" key="8">
    <source>
        <dbReference type="Pfam" id="PF09335"/>
    </source>
</evidence>
<dbReference type="AlphaFoldDB" id="A0A517R4E4"/>
<feature type="transmembrane region" description="Helical" evidence="6">
    <location>
        <begin position="41"/>
        <end position="60"/>
    </location>
</feature>